<protein>
    <submittedName>
        <fullName evidence="7">Uncharacterized protein</fullName>
    </submittedName>
</protein>
<keyword evidence="4" id="KW-0325">Glycoprotein</keyword>
<dbReference type="Gene3D" id="2.60.40.10">
    <property type="entry name" value="Immunoglobulins"/>
    <property type="match status" value="2"/>
</dbReference>
<dbReference type="InterPro" id="IPR051275">
    <property type="entry name" value="Cell_adhesion_signaling"/>
</dbReference>
<dbReference type="AlphaFoldDB" id="A0A915IW81"/>
<dbReference type="PANTHER" id="PTHR11640:SF31">
    <property type="entry name" value="IRREGULAR CHIASM C-ROUGHEST PROTEIN-RELATED"/>
    <property type="match status" value="1"/>
</dbReference>
<dbReference type="Proteomes" id="UP000887565">
    <property type="component" value="Unplaced"/>
</dbReference>
<keyword evidence="5" id="KW-0393">Immunoglobulin domain</keyword>
<dbReference type="InterPro" id="IPR013783">
    <property type="entry name" value="Ig-like_fold"/>
</dbReference>
<dbReference type="GO" id="GO:0098609">
    <property type="term" value="P:cell-cell adhesion"/>
    <property type="evidence" value="ECO:0007669"/>
    <property type="project" value="TreeGrafter"/>
</dbReference>
<evidence type="ECO:0000256" key="5">
    <source>
        <dbReference type="ARBA" id="ARBA00023319"/>
    </source>
</evidence>
<accession>A0A915IW81</accession>
<keyword evidence="6" id="KW-1185">Reference proteome</keyword>
<sequence length="121" mass="13580">EYDLQILNVQLSDEDIYQCQILAAGPEQPLQKSDKVKLTVLVPSTAPRFVDLNDEGETLQGREGYPLSARCISQGGKPEASLEFYISTDRTGENLVRHLVQDTPYEIMTHNELNDIESSIK</sequence>
<evidence type="ECO:0000256" key="4">
    <source>
        <dbReference type="ARBA" id="ARBA00023180"/>
    </source>
</evidence>
<dbReference type="GO" id="GO:0005886">
    <property type="term" value="C:plasma membrane"/>
    <property type="evidence" value="ECO:0007669"/>
    <property type="project" value="TreeGrafter"/>
</dbReference>
<dbReference type="PANTHER" id="PTHR11640">
    <property type="entry name" value="NEPHRIN"/>
    <property type="match status" value="1"/>
</dbReference>
<keyword evidence="2" id="KW-0472">Membrane</keyword>
<evidence type="ECO:0000256" key="1">
    <source>
        <dbReference type="ARBA" id="ARBA00004479"/>
    </source>
</evidence>
<reference evidence="7" key="1">
    <citation type="submission" date="2022-11" db="UniProtKB">
        <authorList>
            <consortium name="WormBaseParasite"/>
        </authorList>
    </citation>
    <scope>IDENTIFICATION</scope>
</reference>
<dbReference type="GO" id="GO:0005911">
    <property type="term" value="C:cell-cell junction"/>
    <property type="evidence" value="ECO:0007669"/>
    <property type="project" value="TreeGrafter"/>
</dbReference>
<dbReference type="WBParaSite" id="nRc.2.0.1.t18082-RA">
    <property type="protein sequence ID" value="nRc.2.0.1.t18082-RA"/>
    <property type="gene ID" value="nRc.2.0.1.g18082"/>
</dbReference>
<name>A0A915IW81_ROMCU</name>
<evidence type="ECO:0000313" key="6">
    <source>
        <dbReference type="Proteomes" id="UP000887565"/>
    </source>
</evidence>
<evidence type="ECO:0000256" key="3">
    <source>
        <dbReference type="ARBA" id="ARBA00023157"/>
    </source>
</evidence>
<evidence type="ECO:0000256" key="2">
    <source>
        <dbReference type="ARBA" id="ARBA00023136"/>
    </source>
</evidence>
<organism evidence="6 7">
    <name type="scientific">Romanomermis culicivorax</name>
    <name type="common">Nematode worm</name>
    <dbReference type="NCBI Taxonomy" id="13658"/>
    <lineage>
        <taxon>Eukaryota</taxon>
        <taxon>Metazoa</taxon>
        <taxon>Ecdysozoa</taxon>
        <taxon>Nematoda</taxon>
        <taxon>Enoplea</taxon>
        <taxon>Dorylaimia</taxon>
        <taxon>Mermithida</taxon>
        <taxon>Mermithoidea</taxon>
        <taxon>Mermithidae</taxon>
        <taxon>Romanomermis</taxon>
    </lineage>
</organism>
<comment type="subcellular location">
    <subcellularLocation>
        <location evidence="1">Membrane</location>
        <topology evidence="1">Single-pass type I membrane protein</topology>
    </subcellularLocation>
</comment>
<evidence type="ECO:0000313" key="7">
    <source>
        <dbReference type="WBParaSite" id="nRc.2.0.1.t18082-RA"/>
    </source>
</evidence>
<keyword evidence="3" id="KW-1015">Disulfide bond</keyword>
<dbReference type="GO" id="GO:0050839">
    <property type="term" value="F:cell adhesion molecule binding"/>
    <property type="evidence" value="ECO:0007669"/>
    <property type="project" value="TreeGrafter"/>
</dbReference>
<proteinExistence type="predicted"/>